<dbReference type="OrthoDB" id="5679450at2"/>
<dbReference type="InterPro" id="IPR011250">
    <property type="entry name" value="OMP/PagP_B-barrel"/>
</dbReference>
<evidence type="ECO:0000313" key="4">
    <source>
        <dbReference type="Proteomes" id="UP000189437"/>
    </source>
</evidence>
<gene>
    <name evidence="3" type="ORF">BKK48_07780</name>
</gene>
<comment type="caution">
    <text evidence="3">The sequence shown here is derived from an EMBL/GenBank/DDBJ whole genome shotgun (WGS) entry which is preliminary data.</text>
</comment>
<name>A0A1V3I7H1_9PAST</name>
<keyword evidence="2" id="KW-0732">Signal</keyword>
<proteinExistence type="predicted"/>
<reference evidence="3 4" key="1">
    <citation type="submission" date="2016-10" db="EMBL/GenBank/DDBJ databases">
        <title>Rodentibacter gen. nov. and new species.</title>
        <authorList>
            <person name="Christensen H."/>
        </authorList>
    </citation>
    <scope>NUCLEOTIDE SEQUENCE [LARGE SCALE GENOMIC DNA]</scope>
    <source>
        <strain evidence="3 4">Ac69</strain>
    </source>
</reference>
<evidence type="ECO:0000256" key="1">
    <source>
        <dbReference type="SAM" id="MobiDB-lite"/>
    </source>
</evidence>
<keyword evidence="4" id="KW-1185">Reference proteome</keyword>
<sequence length="445" mass="47060">MNVTMKTAAAVLVAFMLAGCGSNHSSNASDKKSQSVQPAKPSLPAKPKTSGKATQSAKESQSGQSNQSAKPSQSPQQNQTGQASQSPQQNPAGQASQPSQQNPAGQASQPSQQNPAGQASQPSQQNPAGQATQPPQQNPAGQVTQPSQQNQTGQANQPSQQNPAGQANQPPQQNQSGQPNQPSNPIPPTVSTPQPNPVHPKVPVIPEGERVINLEGKSQGLNYLTLVSRNTGLFTENNNQAVRVDLGKLAKGQLGLHEGVFTDPNLTVDDGSGKNEVNYVVMNTPYSSYGMLFTDNQGIGAEVASFIIGKPGIETLINVPQGTATYRGEVIASIRTYGANSPYIINNAFQKEGSVTLTADFDNRRISGLLDSTNFGKINLNATDIDNPNPDYYTYRGSISPDSGVDHGDYRGVLGEHESWGVINLRVNDNGQDKIYNGIYSAPKQ</sequence>
<dbReference type="PROSITE" id="PS51257">
    <property type="entry name" value="PROKAR_LIPOPROTEIN"/>
    <property type="match status" value="1"/>
</dbReference>
<evidence type="ECO:0000256" key="2">
    <source>
        <dbReference type="SAM" id="SignalP"/>
    </source>
</evidence>
<dbReference type="RefSeq" id="WP_077427561.1">
    <property type="nucleotide sequence ID" value="NZ_MLHH01000017.1"/>
</dbReference>
<feature type="region of interest" description="Disordered" evidence="1">
    <location>
        <begin position="20"/>
        <end position="203"/>
    </location>
</feature>
<dbReference type="Gene3D" id="2.40.160.90">
    <property type="match status" value="1"/>
</dbReference>
<dbReference type="Proteomes" id="UP000189437">
    <property type="component" value="Unassembled WGS sequence"/>
</dbReference>
<feature type="compositionally biased region" description="Pro residues" evidence="1">
    <location>
        <begin position="182"/>
        <end position="200"/>
    </location>
</feature>
<dbReference type="AlphaFoldDB" id="A0A1V3I7H1"/>
<dbReference type="STRING" id="1908258.BKK48_07780"/>
<feature type="chain" id="PRO_5012189214" description="Transferrin-binding protein B C-lobe/N-lobe beta barrel domain-containing protein" evidence="2">
    <location>
        <begin position="29"/>
        <end position="445"/>
    </location>
</feature>
<organism evidence="3 4">
    <name type="scientific">Rodentibacter heidelbergensis</name>
    <dbReference type="NCBI Taxonomy" id="1908258"/>
    <lineage>
        <taxon>Bacteria</taxon>
        <taxon>Pseudomonadati</taxon>
        <taxon>Pseudomonadota</taxon>
        <taxon>Gammaproteobacteria</taxon>
        <taxon>Pasteurellales</taxon>
        <taxon>Pasteurellaceae</taxon>
        <taxon>Rodentibacter</taxon>
    </lineage>
</organism>
<dbReference type="SUPFAM" id="SSF56925">
    <property type="entry name" value="OMPA-like"/>
    <property type="match status" value="1"/>
</dbReference>
<protein>
    <recommendedName>
        <fullName evidence="5">Transferrin-binding protein B C-lobe/N-lobe beta barrel domain-containing protein</fullName>
    </recommendedName>
</protein>
<evidence type="ECO:0000313" key="3">
    <source>
        <dbReference type="EMBL" id="OOF36005.1"/>
    </source>
</evidence>
<accession>A0A1V3I7H1</accession>
<dbReference type="EMBL" id="MLHH01000017">
    <property type="protein sequence ID" value="OOF36005.1"/>
    <property type="molecule type" value="Genomic_DNA"/>
</dbReference>
<feature type="compositionally biased region" description="Polar residues" evidence="1">
    <location>
        <begin position="51"/>
        <end position="152"/>
    </location>
</feature>
<feature type="signal peptide" evidence="2">
    <location>
        <begin position="1"/>
        <end position="28"/>
    </location>
</feature>
<evidence type="ECO:0008006" key="5">
    <source>
        <dbReference type="Google" id="ProtNLM"/>
    </source>
</evidence>
<feature type="compositionally biased region" description="Low complexity" evidence="1">
    <location>
        <begin position="153"/>
        <end position="181"/>
    </location>
</feature>